<name>F0JA77_AMBVA</name>
<sequence length="116" mass="12787">MERKLLGALSRGLFAEMMHLWMARYRSLLTIVKKKKLMSVSADAQGLARLQNSAEMAADFPFSLFTLFSSVGSLNKSGVASVACMGNDSLLFLHPVYCYSVTFLSFLNCILFSCVA</sequence>
<dbReference type="AlphaFoldDB" id="F0JA77"/>
<reference evidence="1" key="1">
    <citation type="journal article" date="2011" name="BMC Genomics">
        <title>A further insight into the sialome of the tropical bont tick, Amblyomma variegatum.</title>
        <authorList>
            <person name="Ribeiro J.M."/>
            <person name="Anderson J.M."/>
            <person name="Manoukis N.C."/>
            <person name="Meng Z."/>
            <person name="Francishetti I.M."/>
        </authorList>
    </citation>
    <scope>NUCLEOTIDE SEQUENCE</scope>
    <source>
        <strain evidence="1">Amb_var-743</strain>
        <tissue evidence="1">Salivary gland</tissue>
    </source>
</reference>
<accession>F0JA77</accession>
<proteinExistence type="evidence at transcript level"/>
<organism evidence="1">
    <name type="scientific">Amblyomma variegatum</name>
    <name type="common">Tropical bont tick</name>
    <dbReference type="NCBI Taxonomy" id="34610"/>
    <lineage>
        <taxon>Eukaryota</taxon>
        <taxon>Metazoa</taxon>
        <taxon>Ecdysozoa</taxon>
        <taxon>Arthropoda</taxon>
        <taxon>Chelicerata</taxon>
        <taxon>Arachnida</taxon>
        <taxon>Acari</taxon>
        <taxon>Parasitiformes</taxon>
        <taxon>Ixodida</taxon>
        <taxon>Ixodoidea</taxon>
        <taxon>Ixodidae</taxon>
        <taxon>Amblyomminae</taxon>
        <taxon>Amblyomma</taxon>
    </lineage>
</organism>
<protein>
    <submittedName>
        <fullName evidence="1">Hypothetical secreted protein 743</fullName>
    </submittedName>
</protein>
<dbReference type="EMBL" id="BK007778">
    <property type="protein sequence ID" value="DAA34725.1"/>
    <property type="molecule type" value="mRNA"/>
</dbReference>
<evidence type="ECO:0000313" key="1">
    <source>
        <dbReference type="EMBL" id="DAA34725.1"/>
    </source>
</evidence>